<keyword evidence="3" id="KW-1185">Reference proteome</keyword>
<accession>A0A0B2APL8</accession>
<feature type="region of interest" description="Disordered" evidence="1">
    <location>
        <begin position="140"/>
        <end position="170"/>
    </location>
</feature>
<dbReference type="EMBL" id="JTDL01000094">
    <property type="protein sequence ID" value="KHL03798.1"/>
    <property type="molecule type" value="Genomic_DNA"/>
</dbReference>
<gene>
    <name evidence="2" type="ORF">LK10_08390</name>
</gene>
<protein>
    <submittedName>
        <fullName evidence="2">Uncharacterized protein</fullName>
    </submittedName>
</protein>
<dbReference type="Proteomes" id="UP000030982">
    <property type="component" value="Unassembled WGS sequence"/>
</dbReference>
<evidence type="ECO:0000256" key="1">
    <source>
        <dbReference type="SAM" id="MobiDB-lite"/>
    </source>
</evidence>
<sequence length="170" mass="19068">MSGKDVVDLSATCTCCRMEFAFKGPRTAYVVPKRCQPCEGHKLDGSAAERIAALEGHAARALALARSAMDKARQFAKDKETALEDHKMSQRASYRSHKRREWVERRMIAVLDVHTDSETDSMCGCGLPAPCPTTRALEEFDREHPDPDYTGFIYQPPRGRPRPPHRPGQI</sequence>
<evidence type="ECO:0000313" key="3">
    <source>
        <dbReference type="Proteomes" id="UP000030982"/>
    </source>
</evidence>
<feature type="compositionally biased region" description="Basic residues" evidence="1">
    <location>
        <begin position="159"/>
        <end position="170"/>
    </location>
</feature>
<proteinExistence type="predicted"/>
<comment type="caution">
    <text evidence="2">The sequence shown here is derived from an EMBL/GenBank/DDBJ whole genome shotgun (WGS) entry which is preliminary data.</text>
</comment>
<name>A0A0B2APL8_9MICC</name>
<organism evidence="2 3">
    <name type="scientific">Sinomonas humi</name>
    <dbReference type="NCBI Taxonomy" id="1338436"/>
    <lineage>
        <taxon>Bacteria</taxon>
        <taxon>Bacillati</taxon>
        <taxon>Actinomycetota</taxon>
        <taxon>Actinomycetes</taxon>
        <taxon>Micrococcales</taxon>
        <taxon>Micrococcaceae</taxon>
        <taxon>Sinomonas</taxon>
    </lineage>
</organism>
<evidence type="ECO:0000313" key="2">
    <source>
        <dbReference type="EMBL" id="KHL03798.1"/>
    </source>
</evidence>
<dbReference type="AlphaFoldDB" id="A0A0B2APL8"/>
<reference evidence="2 3" key="1">
    <citation type="submission" date="2014-09" db="EMBL/GenBank/DDBJ databases">
        <title>Genome sequence of Sinomonas sp. MUSC 117.</title>
        <authorList>
            <person name="Lee L.-H."/>
        </authorList>
    </citation>
    <scope>NUCLEOTIDE SEQUENCE [LARGE SCALE GENOMIC DNA]</scope>
    <source>
        <strain evidence="2 3">MUSC 117</strain>
    </source>
</reference>